<reference evidence="5" key="1">
    <citation type="journal article" date="2014" name="Science">
        <title>Ancient hybridizations among the ancestral genomes of bread wheat.</title>
        <authorList>
            <consortium name="International Wheat Genome Sequencing Consortium,"/>
            <person name="Marcussen T."/>
            <person name="Sandve S.R."/>
            <person name="Heier L."/>
            <person name="Spannagl M."/>
            <person name="Pfeifer M."/>
            <person name="Jakobsen K.S."/>
            <person name="Wulff B.B."/>
            <person name="Steuernagel B."/>
            <person name="Mayer K.F."/>
            <person name="Olsen O.A."/>
        </authorList>
    </citation>
    <scope>NUCLEOTIDE SEQUENCE [LARGE SCALE GENOMIC DNA]</scope>
    <source>
        <strain evidence="5">cv. AL8/78</strain>
    </source>
</reference>
<organism evidence="4 5">
    <name type="scientific">Aegilops tauschii subsp. strangulata</name>
    <name type="common">Goatgrass</name>
    <dbReference type="NCBI Taxonomy" id="200361"/>
    <lineage>
        <taxon>Eukaryota</taxon>
        <taxon>Viridiplantae</taxon>
        <taxon>Streptophyta</taxon>
        <taxon>Embryophyta</taxon>
        <taxon>Tracheophyta</taxon>
        <taxon>Spermatophyta</taxon>
        <taxon>Magnoliopsida</taxon>
        <taxon>Liliopsida</taxon>
        <taxon>Poales</taxon>
        <taxon>Poaceae</taxon>
        <taxon>BOP clade</taxon>
        <taxon>Pooideae</taxon>
        <taxon>Triticodae</taxon>
        <taxon>Triticeae</taxon>
        <taxon>Triticinae</taxon>
        <taxon>Aegilops</taxon>
    </lineage>
</organism>
<evidence type="ECO:0000256" key="3">
    <source>
        <dbReference type="SAM" id="SignalP"/>
    </source>
</evidence>
<evidence type="ECO:0000256" key="1">
    <source>
        <dbReference type="SAM" id="MobiDB-lite"/>
    </source>
</evidence>
<sequence length="122" mass="12565">MKKGAHALFLLLLLTFASHGIWCEAARTGTMADAARHHLRPHLQVQGLHETQGRRLLGKLEHMAGGGPGGGASGGGRNTGGGAANTRPHNTKNGGAVALPDPVTFVLALVFSATILLSVLSF</sequence>
<dbReference type="OMA" id="HSTKNAG"/>
<reference evidence="4" key="3">
    <citation type="journal article" date="2017" name="Nature">
        <title>Genome sequence of the progenitor of the wheat D genome Aegilops tauschii.</title>
        <authorList>
            <person name="Luo M.C."/>
            <person name="Gu Y.Q."/>
            <person name="Puiu D."/>
            <person name="Wang H."/>
            <person name="Twardziok S.O."/>
            <person name="Deal K.R."/>
            <person name="Huo N."/>
            <person name="Zhu T."/>
            <person name="Wang L."/>
            <person name="Wang Y."/>
            <person name="McGuire P.E."/>
            <person name="Liu S."/>
            <person name="Long H."/>
            <person name="Ramasamy R.K."/>
            <person name="Rodriguez J.C."/>
            <person name="Van S.L."/>
            <person name="Yuan L."/>
            <person name="Wang Z."/>
            <person name="Xia Z."/>
            <person name="Xiao L."/>
            <person name="Anderson O.D."/>
            <person name="Ouyang S."/>
            <person name="Liang Y."/>
            <person name="Zimin A.V."/>
            <person name="Pertea G."/>
            <person name="Qi P."/>
            <person name="Bennetzen J.L."/>
            <person name="Dai X."/>
            <person name="Dawson M.W."/>
            <person name="Muller H.G."/>
            <person name="Kugler K."/>
            <person name="Rivarola-Duarte L."/>
            <person name="Spannagl M."/>
            <person name="Mayer K.F.X."/>
            <person name="Lu F.H."/>
            <person name="Bevan M.W."/>
            <person name="Leroy P."/>
            <person name="Li P."/>
            <person name="You F.M."/>
            <person name="Sun Q."/>
            <person name="Liu Z."/>
            <person name="Lyons E."/>
            <person name="Wicker T."/>
            <person name="Salzberg S.L."/>
            <person name="Devos K.M."/>
            <person name="Dvorak J."/>
        </authorList>
    </citation>
    <scope>NUCLEOTIDE SEQUENCE [LARGE SCALE GENOMIC DNA]</scope>
    <source>
        <strain evidence="4">cv. AL8/78</strain>
    </source>
</reference>
<accession>A0A453SMZ1</accession>
<name>A0A453SMZ1_AEGTS</name>
<feature type="signal peptide" evidence="3">
    <location>
        <begin position="1"/>
        <end position="20"/>
    </location>
</feature>
<dbReference type="AlphaFoldDB" id="A0A453SMZ1"/>
<keyword evidence="2" id="KW-0812">Transmembrane</keyword>
<dbReference type="OrthoDB" id="681007at2759"/>
<evidence type="ECO:0000313" key="5">
    <source>
        <dbReference type="Proteomes" id="UP000015105"/>
    </source>
</evidence>
<keyword evidence="5" id="KW-1185">Reference proteome</keyword>
<keyword evidence="2" id="KW-1133">Transmembrane helix</keyword>
<protein>
    <submittedName>
        <fullName evidence="4">Uncharacterized protein</fullName>
    </submittedName>
</protein>
<reference evidence="4" key="5">
    <citation type="journal article" date="2021" name="G3 (Bethesda)">
        <title>Aegilops tauschii genome assembly Aet v5.0 features greater sequence contiguity and improved annotation.</title>
        <authorList>
            <person name="Wang L."/>
            <person name="Zhu T."/>
            <person name="Rodriguez J.C."/>
            <person name="Deal K.R."/>
            <person name="Dubcovsky J."/>
            <person name="McGuire P.E."/>
            <person name="Lux T."/>
            <person name="Spannagl M."/>
            <person name="Mayer K.F.X."/>
            <person name="Baldrich P."/>
            <person name="Meyers B.C."/>
            <person name="Huo N."/>
            <person name="Gu Y.Q."/>
            <person name="Zhou H."/>
            <person name="Devos K.M."/>
            <person name="Bennetzen J.L."/>
            <person name="Unver T."/>
            <person name="Budak H."/>
            <person name="Gulick P.J."/>
            <person name="Galiba G."/>
            <person name="Kalapos B."/>
            <person name="Nelson D.R."/>
            <person name="Li P."/>
            <person name="You F.M."/>
            <person name="Luo M.C."/>
            <person name="Dvorak J."/>
        </authorList>
    </citation>
    <scope>NUCLEOTIDE SEQUENCE [LARGE SCALE GENOMIC DNA]</scope>
    <source>
        <strain evidence="4">cv. AL8/78</strain>
    </source>
</reference>
<keyword evidence="3" id="KW-0732">Signal</keyword>
<feature type="compositionally biased region" description="Gly residues" evidence="1">
    <location>
        <begin position="64"/>
        <end position="83"/>
    </location>
</feature>
<reference evidence="4" key="4">
    <citation type="submission" date="2019-03" db="UniProtKB">
        <authorList>
            <consortium name="EnsemblPlants"/>
        </authorList>
    </citation>
    <scope>IDENTIFICATION</scope>
</reference>
<evidence type="ECO:0000313" key="4">
    <source>
        <dbReference type="EnsemblPlants" id="AET7Gv20999200.1"/>
    </source>
</evidence>
<dbReference type="Gramene" id="AET7Gv20999200.1">
    <property type="protein sequence ID" value="AET7Gv20999200.1"/>
    <property type="gene ID" value="AET7Gv20999200"/>
</dbReference>
<dbReference type="EnsemblPlants" id="AET7Gv20999200.1">
    <property type="protein sequence ID" value="AET7Gv20999200.1"/>
    <property type="gene ID" value="AET7Gv20999200"/>
</dbReference>
<feature type="transmembrane region" description="Helical" evidence="2">
    <location>
        <begin position="102"/>
        <end position="120"/>
    </location>
</feature>
<evidence type="ECO:0000256" key="2">
    <source>
        <dbReference type="SAM" id="Phobius"/>
    </source>
</evidence>
<feature type="region of interest" description="Disordered" evidence="1">
    <location>
        <begin position="64"/>
        <end position="91"/>
    </location>
</feature>
<reference evidence="5" key="2">
    <citation type="journal article" date="2017" name="Nat. Plants">
        <title>The Aegilops tauschii genome reveals multiple impacts of transposons.</title>
        <authorList>
            <person name="Zhao G."/>
            <person name="Zou C."/>
            <person name="Li K."/>
            <person name="Wang K."/>
            <person name="Li T."/>
            <person name="Gao L."/>
            <person name="Zhang X."/>
            <person name="Wang H."/>
            <person name="Yang Z."/>
            <person name="Liu X."/>
            <person name="Jiang W."/>
            <person name="Mao L."/>
            <person name="Kong X."/>
            <person name="Jiao Y."/>
            <person name="Jia J."/>
        </authorList>
    </citation>
    <scope>NUCLEOTIDE SEQUENCE [LARGE SCALE GENOMIC DNA]</scope>
    <source>
        <strain evidence="5">cv. AL8/78</strain>
    </source>
</reference>
<proteinExistence type="predicted"/>
<feature type="chain" id="PRO_5019230212" evidence="3">
    <location>
        <begin position="21"/>
        <end position="122"/>
    </location>
</feature>
<dbReference type="Proteomes" id="UP000015105">
    <property type="component" value="Chromosome 7D"/>
</dbReference>
<keyword evidence="2" id="KW-0472">Membrane</keyword>